<feature type="transmembrane region" description="Helical" evidence="7">
    <location>
        <begin position="228"/>
        <end position="247"/>
    </location>
</feature>
<evidence type="ECO:0000313" key="9">
    <source>
        <dbReference type="EMBL" id="MCF4121230.1"/>
    </source>
</evidence>
<feature type="transmembrane region" description="Helical" evidence="7">
    <location>
        <begin position="69"/>
        <end position="88"/>
    </location>
</feature>
<evidence type="ECO:0000313" key="10">
    <source>
        <dbReference type="Proteomes" id="UP001165405"/>
    </source>
</evidence>
<dbReference type="InterPro" id="IPR001640">
    <property type="entry name" value="Lgt"/>
</dbReference>
<dbReference type="PROSITE" id="PS01311">
    <property type="entry name" value="LGT"/>
    <property type="match status" value="1"/>
</dbReference>
<proteinExistence type="inferred from homology"/>
<comment type="function">
    <text evidence="7">Catalyzes the transfer of the diacylglyceryl group from phosphatidylglycerol to the sulfhydryl group of the N-terminal cysteine of a prolipoprotein, the first step in the formation of mature lipoproteins.</text>
</comment>
<keyword evidence="5 7" id="KW-1133">Transmembrane helix</keyword>
<evidence type="ECO:0000256" key="5">
    <source>
        <dbReference type="ARBA" id="ARBA00022989"/>
    </source>
</evidence>
<sequence>MTSLPSVALDAAASLHALVPASIPSPPQHTWHIGIFPLRAYALAILVGIAVAVWITTKRWVARGGVADDVLEISFWAVPFGIVGGRIYHVISSPDAYFGPGGDPVRALYVWEGGLGIWGAVALGALGAWIGCRRMGVRFTSFADAVAPALLVAQAIGRLGNWFNQELFGSPTTLPWGLEIAPQYLPEGYDVGTLFHPTFLYELLWNLAMAGVLVYLDRRFKLGHGRVFWAYVLLYTLGRVWIEMLRIDTAEHVLGLRLNVWTSILLGLAALVVSVLLARRFPEREPSVRLRPELDPDADPGSGSGPETGSEGKATVTSEVGETSSGSAGDEPEDKAAGDAAEQDEKTARAAEPDKGADART</sequence>
<dbReference type="NCBIfam" id="TIGR00544">
    <property type="entry name" value="lgt"/>
    <property type="match status" value="1"/>
</dbReference>
<dbReference type="GO" id="GO:0005886">
    <property type="term" value="C:plasma membrane"/>
    <property type="evidence" value="ECO:0007669"/>
    <property type="project" value="UniProtKB-SubCell"/>
</dbReference>
<dbReference type="Proteomes" id="UP001165405">
    <property type="component" value="Unassembled WGS sequence"/>
</dbReference>
<feature type="binding site" evidence="7">
    <location>
        <position position="158"/>
    </location>
    <ligand>
        <name>a 1,2-diacyl-sn-glycero-3-phospho-(1'-sn-glycerol)</name>
        <dbReference type="ChEBI" id="CHEBI:64716"/>
    </ligand>
</feature>
<evidence type="ECO:0000256" key="2">
    <source>
        <dbReference type="ARBA" id="ARBA00022475"/>
    </source>
</evidence>
<comment type="subcellular location">
    <subcellularLocation>
        <location evidence="7">Cell membrane</location>
        <topology evidence="7">Multi-pass membrane protein</topology>
    </subcellularLocation>
</comment>
<dbReference type="Pfam" id="PF01790">
    <property type="entry name" value="LGT"/>
    <property type="match status" value="1"/>
</dbReference>
<organism evidence="9 10">
    <name type="scientific">Antribacter soli</name>
    <dbReference type="NCBI Taxonomy" id="2910976"/>
    <lineage>
        <taxon>Bacteria</taxon>
        <taxon>Bacillati</taxon>
        <taxon>Actinomycetota</taxon>
        <taxon>Actinomycetes</taxon>
        <taxon>Micrococcales</taxon>
        <taxon>Promicromonosporaceae</taxon>
        <taxon>Antribacter</taxon>
    </lineage>
</organism>
<evidence type="ECO:0000256" key="3">
    <source>
        <dbReference type="ARBA" id="ARBA00022679"/>
    </source>
</evidence>
<dbReference type="AlphaFoldDB" id="A0AA41U7D0"/>
<feature type="transmembrane region" description="Helical" evidence="7">
    <location>
        <begin position="199"/>
        <end position="216"/>
    </location>
</feature>
<dbReference type="PANTHER" id="PTHR30589:SF0">
    <property type="entry name" value="PHOSPHATIDYLGLYCEROL--PROLIPOPROTEIN DIACYLGLYCERYL TRANSFERASE"/>
    <property type="match status" value="1"/>
</dbReference>
<dbReference type="GO" id="GO:0008961">
    <property type="term" value="F:phosphatidylglycerol-prolipoprotein diacylglyceryl transferase activity"/>
    <property type="evidence" value="ECO:0007669"/>
    <property type="project" value="UniProtKB-UniRule"/>
</dbReference>
<gene>
    <name evidence="7 9" type="primary">lgt</name>
    <name evidence="9" type="ORF">L1785_09570</name>
</gene>
<evidence type="ECO:0000256" key="8">
    <source>
        <dbReference type="SAM" id="MobiDB-lite"/>
    </source>
</evidence>
<feature type="transmembrane region" description="Helical" evidence="7">
    <location>
        <begin position="108"/>
        <end position="130"/>
    </location>
</feature>
<feature type="compositionally biased region" description="Basic and acidic residues" evidence="8">
    <location>
        <begin position="343"/>
        <end position="361"/>
    </location>
</feature>
<name>A0AA41U7D0_9MICO</name>
<feature type="transmembrane region" description="Helical" evidence="7">
    <location>
        <begin position="142"/>
        <end position="163"/>
    </location>
</feature>
<evidence type="ECO:0000256" key="6">
    <source>
        <dbReference type="ARBA" id="ARBA00023136"/>
    </source>
</evidence>
<protein>
    <recommendedName>
        <fullName evidence="7">Phosphatidylglycerol--prolipoprotein diacylglyceryl transferase</fullName>
        <ecNumber evidence="7">2.5.1.145</ecNumber>
    </recommendedName>
</protein>
<dbReference type="EC" id="2.5.1.145" evidence="7"/>
<comment type="similarity">
    <text evidence="1 7">Belongs to the Lgt family.</text>
</comment>
<keyword evidence="10" id="KW-1185">Reference proteome</keyword>
<feature type="transmembrane region" description="Helical" evidence="7">
    <location>
        <begin position="33"/>
        <end position="57"/>
    </location>
</feature>
<feature type="compositionally biased region" description="Polar residues" evidence="8">
    <location>
        <begin position="315"/>
        <end position="327"/>
    </location>
</feature>
<reference evidence="9" key="1">
    <citation type="submission" date="2022-01" db="EMBL/GenBank/DDBJ databases">
        <title>Antribacter sp. nov., isolated from Guizhou of China.</title>
        <authorList>
            <person name="Chengliang C."/>
            <person name="Ya Z."/>
        </authorList>
    </citation>
    <scope>NUCLEOTIDE SEQUENCE</scope>
    <source>
        <strain evidence="9">KLBMP 9083</strain>
    </source>
</reference>
<accession>A0AA41U7D0</accession>
<keyword evidence="3 7" id="KW-0808">Transferase</keyword>
<evidence type="ECO:0000256" key="1">
    <source>
        <dbReference type="ARBA" id="ARBA00007150"/>
    </source>
</evidence>
<dbReference type="PANTHER" id="PTHR30589">
    <property type="entry name" value="PROLIPOPROTEIN DIACYLGLYCERYL TRANSFERASE"/>
    <property type="match status" value="1"/>
</dbReference>
<keyword evidence="6 7" id="KW-0472">Membrane</keyword>
<dbReference type="GO" id="GO:0042158">
    <property type="term" value="P:lipoprotein biosynthetic process"/>
    <property type="evidence" value="ECO:0007669"/>
    <property type="project" value="UniProtKB-UniRule"/>
</dbReference>
<feature type="transmembrane region" description="Helical" evidence="7">
    <location>
        <begin position="259"/>
        <end position="278"/>
    </location>
</feature>
<comment type="pathway">
    <text evidence="7">Protein modification; lipoprotein biosynthesis (diacylglyceryl transfer).</text>
</comment>
<evidence type="ECO:0000256" key="4">
    <source>
        <dbReference type="ARBA" id="ARBA00022692"/>
    </source>
</evidence>
<dbReference type="EMBL" id="JAKGSG010000028">
    <property type="protein sequence ID" value="MCF4121230.1"/>
    <property type="molecule type" value="Genomic_DNA"/>
</dbReference>
<keyword evidence="4 7" id="KW-0812">Transmembrane</keyword>
<comment type="caution">
    <text evidence="9">The sequence shown here is derived from an EMBL/GenBank/DDBJ whole genome shotgun (WGS) entry which is preliminary data.</text>
</comment>
<feature type="region of interest" description="Disordered" evidence="8">
    <location>
        <begin position="288"/>
        <end position="361"/>
    </location>
</feature>
<dbReference type="HAMAP" id="MF_01147">
    <property type="entry name" value="Lgt"/>
    <property type="match status" value="1"/>
</dbReference>
<keyword evidence="2 7" id="KW-1003">Cell membrane</keyword>
<comment type="catalytic activity">
    <reaction evidence="7">
        <text>L-cysteinyl-[prolipoprotein] + a 1,2-diacyl-sn-glycero-3-phospho-(1'-sn-glycerol) = an S-1,2-diacyl-sn-glyceryl-L-cysteinyl-[prolipoprotein] + sn-glycerol 1-phosphate + H(+)</text>
        <dbReference type="Rhea" id="RHEA:56712"/>
        <dbReference type="Rhea" id="RHEA-COMP:14679"/>
        <dbReference type="Rhea" id="RHEA-COMP:14680"/>
        <dbReference type="ChEBI" id="CHEBI:15378"/>
        <dbReference type="ChEBI" id="CHEBI:29950"/>
        <dbReference type="ChEBI" id="CHEBI:57685"/>
        <dbReference type="ChEBI" id="CHEBI:64716"/>
        <dbReference type="ChEBI" id="CHEBI:140658"/>
        <dbReference type="EC" id="2.5.1.145"/>
    </reaction>
</comment>
<evidence type="ECO:0000256" key="7">
    <source>
        <dbReference type="HAMAP-Rule" id="MF_01147"/>
    </source>
</evidence>